<dbReference type="Gramene" id="AUR62026556-RA">
    <property type="protein sequence ID" value="AUR62026556-RA:cds"/>
    <property type="gene ID" value="AUR62026556"/>
</dbReference>
<dbReference type="Gene3D" id="3.30.559.10">
    <property type="entry name" value="Chloramphenicol acetyltransferase-like domain"/>
    <property type="match status" value="2"/>
</dbReference>
<evidence type="ECO:0000256" key="1">
    <source>
        <dbReference type="ARBA" id="ARBA00009861"/>
    </source>
</evidence>
<name>A0A803MBT9_CHEQI</name>
<keyword evidence="3" id="KW-0012">Acyltransferase</keyword>
<evidence type="ECO:0000256" key="2">
    <source>
        <dbReference type="ARBA" id="ARBA00022679"/>
    </source>
</evidence>
<organism evidence="5 6">
    <name type="scientific">Chenopodium quinoa</name>
    <name type="common">Quinoa</name>
    <dbReference type="NCBI Taxonomy" id="63459"/>
    <lineage>
        <taxon>Eukaryota</taxon>
        <taxon>Viridiplantae</taxon>
        <taxon>Streptophyta</taxon>
        <taxon>Embryophyta</taxon>
        <taxon>Tracheophyta</taxon>
        <taxon>Spermatophyta</taxon>
        <taxon>Magnoliopsida</taxon>
        <taxon>eudicotyledons</taxon>
        <taxon>Gunneridae</taxon>
        <taxon>Pentapetalae</taxon>
        <taxon>Caryophyllales</taxon>
        <taxon>Chenopodiaceae</taxon>
        <taxon>Chenopodioideae</taxon>
        <taxon>Atripliceae</taxon>
        <taxon>Chenopodium</taxon>
    </lineage>
</organism>
<evidence type="ECO:0000256" key="3">
    <source>
        <dbReference type="ARBA" id="ARBA00023315"/>
    </source>
</evidence>
<proteinExistence type="inferred from homology"/>
<comment type="similarity">
    <text evidence="1">Belongs to the plant acyltransferase family.</text>
</comment>
<keyword evidence="2" id="KW-0808">Transferase</keyword>
<dbReference type="PANTHER" id="PTHR31642">
    <property type="entry name" value="TRICHOTHECENE 3-O-ACETYLTRANSFERASE"/>
    <property type="match status" value="1"/>
</dbReference>
<feature type="region of interest" description="Disordered" evidence="4">
    <location>
        <begin position="458"/>
        <end position="485"/>
    </location>
</feature>
<protein>
    <submittedName>
        <fullName evidence="5">Uncharacterized protein</fullName>
    </submittedName>
</protein>
<dbReference type="PANTHER" id="PTHR31642:SF11">
    <property type="entry name" value="SHIKIMATE O-HYDROXYCINNAMOYLTRANSFERASE"/>
    <property type="match status" value="1"/>
</dbReference>
<dbReference type="InterPro" id="IPR050317">
    <property type="entry name" value="Plant_Fungal_Acyltransferase"/>
</dbReference>
<dbReference type="InterPro" id="IPR023213">
    <property type="entry name" value="CAT-like_dom_sf"/>
</dbReference>
<dbReference type="Pfam" id="PF02458">
    <property type="entry name" value="Transferase"/>
    <property type="match status" value="1"/>
</dbReference>
<evidence type="ECO:0000313" key="6">
    <source>
        <dbReference type="Proteomes" id="UP000596660"/>
    </source>
</evidence>
<accession>A0A803MBT9</accession>
<reference evidence="5" key="2">
    <citation type="submission" date="2021-03" db="UniProtKB">
        <authorList>
            <consortium name="EnsemblPlants"/>
        </authorList>
    </citation>
    <scope>IDENTIFICATION</scope>
</reference>
<reference evidence="5" key="1">
    <citation type="journal article" date="2017" name="Nature">
        <title>The genome of Chenopodium quinoa.</title>
        <authorList>
            <person name="Jarvis D.E."/>
            <person name="Ho Y.S."/>
            <person name="Lightfoot D.J."/>
            <person name="Schmoeckel S.M."/>
            <person name="Li B."/>
            <person name="Borm T.J.A."/>
            <person name="Ohyanagi H."/>
            <person name="Mineta K."/>
            <person name="Michell C.T."/>
            <person name="Saber N."/>
            <person name="Kharbatia N.M."/>
            <person name="Rupper R.R."/>
            <person name="Sharp A.R."/>
            <person name="Dally N."/>
            <person name="Boughton B.A."/>
            <person name="Woo Y.H."/>
            <person name="Gao G."/>
            <person name="Schijlen E.G.W.M."/>
            <person name="Guo X."/>
            <person name="Momin A.A."/>
            <person name="Negrao S."/>
            <person name="Al-Babili S."/>
            <person name="Gehring C."/>
            <person name="Roessner U."/>
            <person name="Jung C."/>
            <person name="Murphy K."/>
            <person name="Arold S.T."/>
            <person name="Gojobori T."/>
            <person name="van der Linden C.G."/>
            <person name="van Loo E.N."/>
            <person name="Jellen E.N."/>
            <person name="Maughan P.J."/>
            <person name="Tester M."/>
        </authorList>
    </citation>
    <scope>NUCLEOTIDE SEQUENCE [LARGE SCALE GENOMIC DNA]</scope>
    <source>
        <strain evidence="5">cv. PI 614886</strain>
    </source>
</reference>
<dbReference type="EnsemblPlants" id="AUR62026556-RA">
    <property type="protein sequence ID" value="AUR62026556-RA:cds"/>
    <property type="gene ID" value="AUR62026556"/>
</dbReference>
<sequence>MSTKVKETTIICPEQETPKGSLWLSSLDLITRSVYTHTHVLFVYEPNKAQNTNSAPFFDTNLIKQTLSKALVAFYPMAGRLKTNNKTGRIEIDCNAEGATFIEVETTHVLTDFGDFKPSPELRKVVFPTYGYTGGLSSFPLLMVQLTRFKCGGISLGFVQHHHVADGASHVHFINSWAKLTKGLDLDVLPFHDRYNCFAPRDPPQIKFQHLEYEPPLPPLPPKVFSGEATTIVEGLFRFTKEQISTLRLQAMSQEVLNYRPSTFEVLAGHAWRTSCKARGLTDDQDVKLYIPSDGRSRMKDPPLPQGYCGNVIFFTACVAKAGDVMNKPLWYPVRKVHQAVCRVKSDEYLRSAIDYLESQPDLNTIVRGGHTFTSPNFTINSWVTIPYNESDFGWGGPKYVRHGGIKYEVLEVGEVSLEPSSSDSCGVSFPISPTPATAASSVAATVVPTAPASIATESATTAPAASTSVAPSSTTPTVSTSTTAANSDVASATPVSNPVAYMGVSSSSSNALVRGQRDRHPLGLHREYVAHDNACIMNDAPLKEKSGIEGISYASILLFDHRGPDILDCCNGLLLFVHHPKPCF</sequence>
<keyword evidence="6" id="KW-1185">Reference proteome</keyword>
<dbReference type="Proteomes" id="UP000596660">
    <property type="component" value="Unplaced"/>
</dbReference>
<dbReference type="AlphaFoldDB" id="A0A803MBT9"/>
<evidence type="ECO:0000256" key="4">
    <source>
        <dbReference type="SAM" id="MobiDB-lite"/>
    </source>
</evidence>
<dbReference type="GO" id="GO:0016747">
    <property type="term" value="F:acyltransferase activity, transferring groups other than amino-acyl groups"/>
    <property type="evidence" value="ECO:0007669"/>
    <property type="project" value="TreeGrafter"/>
</dbReference>
<dbReference type="OMA" id="NACIMND"/>
<evidence type="ECO:0000313" key="5">
    <source>
        <dbReference type="EnsemblPlants" id="AUR62026556-RA:cds"/>
    </source>
</evidence>